<evidence type="ECO:0000313" key="2">
    <source>
        <dbReference type="Proteomes" id="UP000494205"/>
    </source>
</evidence>
<name>A0A6J5CMU3_9BURK</name>
<dbReference type="AlphaFoldDB" id="A0A6J5CMU3"/>
<protein>
    <submittedName>
        <fullName evidence="1">Uncharacterized protein</fullName>
    </submittedName>
</protein>
<dbReference type="EMBL" id="CADIJZ010000041">
    <property type="protein sequence ID" value="CAB3739718.1"/>
    <property type="molecule type" value="Genomic_DNA"/>
</dbReference>
<organism evidence="1 2">
    <name type="scientific">Paraburkholderia rhynchosiae</name>
    <dbReference type="NCBI Taxonomy" id="487049"/>
    <lineage>
        <taxon>Bacteria</taxon>
        <taxon>Pseudomonadati</taxon>
        <taxon>Pseudomonadota</taxon>
        <taxon>Betaproteobacteria</taxon>
        <taxon>Burkholderiales</taxon>
        <taxon>Burkholderiaceae</taxon>
        <taxon>Paraburkholderia</taxon>
    </lineage>
</organism>
<proteinExistence type="predicted"/>
<dbReference type="Proteomes" id="UP000494205">
    <property type="component" value="Unassembled WGS sequence"/>
</dbReference>
<accession>A0A6J5CMU3</accession>
<evidence type="ECO:0000313" key="1">
    <source>
        <dbReference type="EMBL" id="CAB3739718.1"/>
    </source>
</evidence>
<gene>
    <name evidence="1" type="ORF">LMG27174_06583</name>
</gene>
<sequence length="38" mass="4076">MNLVWIAAMALIVFVILPGGERVGRVQGVVLIAWQASP</sequence>
<reference evidence="1 2" key="1">
    <citation type="submission" date="2020-04" db="EMBL/GenBank/DDBJ databases">
        <authorList>
            <person name="De Canck E."/>
        </authorList>
    </citation>
    <scope>NUCLEOTIDE SEQUENCE [LARGE SCALE GENOMIC DNA]</scope>
    <source>
        <strain evidence="1 2">LMG 27174</strain>
    </source>
</reference>